<accession>A0A1Y1SEJ1</accession>
<gene>
    <name evidence="4" type="ORF">ATO7_08687</name>
</gene>
<dbReference type="NCBIfam" id="TIGR00369">
    <property type="entry name" value="unchar_dom_1"/>
    <property type="match status" value="1"/>
</dbReference>
<keyword evidence="2" id="KW-0378">Hydrolase</keyword>
<dbReference type="RefSeq" id="WP_083561302.1">
    <property type="nucleotide sequence ID" value="NZ_AQQV01000002.1"/>
</dbReference>
<dbReference type="Gene3D" id="3.10.129.10">
    <property type="entry name" value="Hotdog Thioesterase"/>
    <property type="match status" value="1"/>
</dbReference>
<dbReference type="InterPro" id="IPR029069">
    <property type="entry name" value="HotDog_dom_sf"/>
</dbReference>
<dbReference type="InterPro" id="IPR006683">
    <property type="entry name" value="Thioestr_dom"/>
</dbReference>
<dbReference type="GO" id="GO:0061522">
    <property type="term" value="F:1,4-dihydroxy-2-naphthoyl-CoA thioesterase activity"/>
    <property type="evidence" value="ECO:0007669"/>
    <property type="project" value="TreeGrafter"/>
</dbReference>
<evidence type="ECO:0000313" key="5">
    <source>
        <dbReference type="Proteomes" id="UP000192342"/>
    </source>
</evidence>
<dbReference type="OrthoDB" id="9798208at2"/>
<comment type="caution">
    <text evidence="4">The sequence shown here is derived from an EMBL/GenBank/DDBJ whole genome shotgun (WGS) entry which is preliminary data.</text>
</comment>
<evidence type="ECO:0000259" key="3">
    <source>
        <dbReference type="Pfam" id="PF03061"/>
    </source>
</evidence>
<keyword evidence="5" id="KW-1185">Reference proteome</keyword>
<reference evidence="4 5" key="1">
    <citation type="submission" date="2013-04" db="EMBL/GenBank/DDBJ databases">
        <title>Oceanococcus atlanticus 22II-S10r2 Genome Sequencing.</title>
        <authorList>
            <person name="Lai Q."/>
            <person name="Li G."/>
            <person name="Shao Z."/>
        </authorList>
    </citation>
    <scope>NUCLEOTIDE SEQUENCE [LARGE SCALE GENOMIC DNA]</scope>
    <source>
        <strain evidence="4 5">22II-S10r2</strain>
    </source>
</reference>
<dbReference type="InterPro" id="IPR003736">
    <property type="entry name" value="PAAI_dom"/>
</dbReference>
<dbReference type="Pfam" id="PF03061">
    <property type="entry name" value="4HBT"/>
    <property type="match status" value="1"/>
</dbReference>
<proteinExistence type="inferred from homology"/>
<dbReference type="PANTHER" id="PTHR43240:SF5">
    <property type="entry name" value="1,4-DIHYDROXY-2-NAPHTHOYL-COA THIOESTERASE 1"/>
    <property type="match status" value="1"/>
</dbReference>
<name>A0A1Y1SEJ1_9GAMM</name>
<evidence type="ECO:0000313" key="4">
    <source>
        <dbReference type="EMBL" id="ORE87103.1"/>
    </source>
</evidence>
<dbReference type="SUPFAM" id="SSF54637">
    <property type="entry name" value="Thioesterase/thiol ester dehydrase-isomerase"/>
    <property type="match status" value="1"/>
</dbReference>
<comment type="similarity">
    <text evidence="1">Belongs to the thioesterase PaaI family.</text>
</comment>
<dbReference type="PANTHER" id="PTHR43240">
    <property type="entry name" value="1,4-DIHYDROXY-2-NAPHTHOYL-COA THIOESTERASE 1"/>
    <property type="match status" value="1"/>
</dbReference>
<protein>
    <submittedName>
        <fullName evidence="4">Putative thioesterase</fullName>
    </submittedName>
</protein>
<dbReference type="Proteomes" id="UP000192342">
    <property type="component" value="Unassembled WGS sequence"/>
</dbReference>
<dbReference type="CDD" id="cd03443">
    <property type="entry name" value="PaaI_thioesterase"/>
    <property type="match status" value="1"/>
</dbReference>
<feature type="domain" description="Thioesterase" evidence="3">
    <location>
        <begin position="52"/>
        <end position="128"/>
    </location>
</feature>
<evidence type="ECO:0000256" key="2">
    <source>
        <dbReference type="ARBA" id="ARBA00022801"/>
    </source>
</evidence>
<dbReference type="AlphaFoldDB" id="A0A1Y1SEJ1"/>
<evidence type="ECO:0000256" key="1">
    <source>
        <dbReference type="ARBA" id="ARBA00008324"/>
    </source>
</evidence>
<sequence>MMWHTTPNLDEMNARSKGTILELTDIRFSEVGDDYLCATMPVDERTFQPFRLLHGGASVVLAESVGSTAANLCLDPKTHYAVGLDINANHVRAATSGRVTATTRAVHIGRTTQVWAIDIVDDQGRTVCVSRLTMAVVAHR</sequence>
<organism evidence="4 5">
    <name type="scientific">Oceanococcus atlanticus</name>
    <dbReference type="NCBI Taxonomy" id="1317117"/>
    <lineage>
        <taxon>Bacteria</taxon>
        <taxon>Pseudomonadati</taxon>
        <taxon>Pseudomonadota</taxon>
        <taxon>Gammaproteobacteria</taxon>
        <taxon>Chromatiales</taxon>
        <taxon>Oceanococcaceae</taxon>
        <taxon>Oceanococcus</taxon>
    </lineage>
</organism>
<dbReference type="EMBL" id="AQQV01000002">
    <property type="protein sequence ID" value="ORE87103.1"/>
    <property type="molecule type" value="Genomic_DNA"/>
</dbReference>
<dbReference type="STRING" id="1317117.ATO7_08687"/>
<dbReference type="GO" id="GO:0005829">
    <property type="term" value="C:cytosol"/>
    <property type="evidence" value="ECO:0007669"/>
    <property type="project" value="TreeGrafter"/>
</dbReference>